<reference evidence="2" key="2">
    <citation type="journal article" date="2015" name="Fish Shellfish Immunol.">
        <title>Early steps in the European eel (Anguilla anguilla)-Vibrio vulnificus interaction in the gills: Role of the RtxA13 toxin.</title>
        <authorList>
            <person name="Callol A."/>
            <person name="Pajuelo D."/>
            <person name="Ebbesson L."/>
            <person name="Teles M."/>
            <person name="MacKenzie S."/>
            <person name="Amaro C."/>
        </authorList>
    </citation>
    <scope>NUCLEOTIDE SEQUENCE</scope>
</reference>
<evidence type="ECO:0000256" key="1">
    <source>
        <dbReference type="SAM" id="MobiDB-lite"/>
    </source>
</evidence>
<sequence length="58" mass="6653">MKDTVTGLDLQNYTSVTLTSNQHRRCNNLFNRLFLHPSEISMPPEDQSKDSLTPLSNF</sequence>
<evidence type="ECO:0000313" key="2">
    <source>
        <dbReference type="EMBL" id="JAI07855.1"/>
    </source>
</evidence>
<proteinExistence type="predicted"/>
<name>A0A0E9XYY5_ANGAN</name>
<dbReference type="EMBL" id="GBXM01000723">
    <property type="protein sequence ID" value="JAI07855.1"/>
    <property type="molecule type" value="Transcribed_RNA"/>
</dbReference>
<accession>A0A0E9XYY5</accession>
<protein>
    <submittedName>
        <fullName evidence="2">Uncharacterized protein</fullName>
    </submittedName>
</protein>
<reference evidence="2" key="1">
    <citation type="submission" date="2014-11" db="EMBL/GenBank/DDBJ databases">
        <authorList>
            <person name="Amaro Gonzalez C."/>
        </authorList>
    </citation>
    <scope>NUCLEOTIDE SEQUENCE</scope>
</reference>
<organism evidence="2">
    <name type="scientific">Anguilla anguilla</name>
    <name type="common">European freshwater eel</name>
    <name type="synonym">Muraena anguilla</name>
    <dbReference type="NCBI Taxonomy" id="7936"/>
    <lineage>
        <taxon>Eukaryota</taxon>
        <taxon>Metazoa</taxon>
        <taxon>Chordata</taxon>
        <taxon>Craniata</taxon>
        <taxon>Vertebrata</taxon>
        <taxon>Euteleostomi</taxon>
        <taxon>Actinopterygii</taxon>
        <taxon>Neopterygii</taxon>
        <taxon>Teleostei</taxon>
        <taxon>Anguilliformes</taxon>
        <taxon>Anguillidae</taxon>
        <taxon>Anguilla</taxon>
    </lineage>
</organism>
<feature type="region of interest" description="Disordered" evidence="1">
    <location>
        <begin position="38"/>
        <end position="58"/>
    </location>
</feature>
<dbReference type="AlphaFoldDB" id="A0A0E9XYY5"/>